<dbReference type="AlphaFoldDB" id="A0AA96J5M9"/>
<protein>
    <recommendedName>
        <fullName evidence="4">Carboxypeptidase-like regulatory domain-containing protein</fullName>
    </recommendedName>
</protein>
<organism evidence="2 3">
    <name type="scientific">Flavobacterium capsici</name>
    <dbReference type="NCBI Taxonomy" id="3075618"/>
    <lineage>
        <taxon>Bacteria</taxon>
        <taxon>Pseudomonadati</taxon>
        <taxon>Bacteroidota</taxon>
        <taxon>Flavobacteriia</taxon>
        <taxon>Flavobacteriales</taxon>
        <taxon>Flavobacteriaceae</taxon>
        <taxon>Flavobacterium</taxon>
    </lineage>
</organism>
<reference evidence="2 3" key="1">
    <citation type="submission" date="2023-09" db="EMBL/GenBank/DDBJ databases">
        <title>Flavobacterium sp. a novel bacteria isolate from Pepper rhizosphere.</title>
        <authorList>
            <person name="Peng Y."/>
            <person name="Lee J."/>
        </authorList>
    </citation>
    <scope>NUCLEOTIDE SEQUENCE [LARGE SCALE GENOMIC DNA]</scope>
    <source>
        <strain evidence="1">PMR2A8</strain>
        <strain evidence="2 3">PMTSA4</strain>
    </source>
</reference>
<dbReference type="EMBL" id="CP134890">
    <property type="protein sequence ID" value="WNM21853.1"/>
    <property type="molecule type" value="Genomic_DNA"/>
</dbReference>
<dbReference type="EMBL" id="CP134878">
    <property type="protein sequence ID" value="WNM17800.1"/>
    <property type="molecule type" value="Genomic_DNA"/>
</dbReference>
<gene>
    <name evidence="2" type="ORF">RN605_00520</name>
    <name evidence="1" type="ORF">RN608_07220</name>
</gene>
<evidence type="ECO:0008006" key="4">
    <source>
        <dbReference type="Google" id="ProtNLM"/>
    </source>
</evidence>
<accession>A0AA96EW15</accession>
<evidence type="ECO:0000313" key="3">
    <source>
        <dbReference type="Proteomes" id="UP001304515"/>
    </source>
</evidence>
<accession>A0AA96J5M9</accession>
<name>A0AA96J5M9_9FLAO</name>
<proteinExistence type="predicted"/>
<dbReference type="KEGG" id="fcj:RN605_00520"/>
<keyword evidence="3" id="KW-1185">Reference proteome</keyword>
<evidence type="ECO:0000313" key="1">
    <source>
        <dbReference type="EMBL" id="WNM17800.1"/>
    </source>
</evidence>
<dbReference type="RefSeq" id="WP_313321450.1">
    <property type="nucleotide sequence ID" value="NZ_CP134878.1"/>
</dbReference>
<dbReference type="Proteomes" id="UP001304515">
    <property type="component" value="Chromosome"/>
</dbReference>
<sequence>MKKFIFLSIYLITIFHLNAQVKLDGKIISAKTKLKPSEEVMITVKETNEKSFTDSLGNFTLYKLDKNKQYSMELFSFLYGKVSIEFETQNEDQLTKTFEVIANCDFDGETAKNEWKNKSAKLYLIGSIAPIANSKNDKKFEKKYNIQYFDFGCTPAPLECIIEYNNEILKLMEIKYGEEWKKEIRKDVVIN</sequence>
<evidence type="ECO:0000313" key="2">
    <source>
        <dbReference type="EMBL" id="WNM21853.1"/>
    </source>
</evidence>